<dbReference type="Proteomes" id="UP000092612">
    <property type="component" value="Unassembled WGS sequence"/>
</dbReference>
<evidence type="ECO:0000259" key="1">
    <source>
        <dbReference type="Pfam" id="PF22322"/>
    </source>
</evidence>
<feature type="domain" description="DUF6973" evidence="1">
    <location>
        <begin position="20"/>
        <end position="138"/>
    </location>
</feature>
<dbReference type="RefSeq" id="WP_068365158.1">
    <property type="nucleotide sequence ID" value="NZ_CP019337.1"/>
</dbReference>
<reference evidence="3" key="1">
    <citation type="submission" date="2016-02" db="EMBL/GenBank/DDBJ databases">
        <title>Paenibacillus sp. LPB0068, isolated from Crassostrea gigas.</title>
        <authorList>
            <person name="Shin S.-K."/>
            <person name="Yi H."/>
        </authorList>
    </citation>
    <scope>NUCLEOTIDE SEQUENCE [LARGE SCALE GENOMIC DNA]</scope>
    <source>
        <strain evidence="3">KCTC 23969</strain>
    </source>
</reference>
<proteinExistence type="predicted"/>
<evidence type="ECO:0000313" key="3">
    <source>
        <dbReference type="Proteomes" id="UP000092612"/>
    </source>
</evidence>
<dbReference type="InterPro" id="IPR054246">
    <property type="entry name" value="DUF6973"/>
</dbReference>
<protein>
    <recommendedName>
        <fullName evidence="1">DUF6973 domain-containing protein</fullName>
    </recommendedName>
</protein>
<dbReference type="KEGG" id="prn:BW723_10560"/>
<dbReference type="EMBL" id="LSFL01000042">
    <property type="protein sequence ID" value="OBY61780.1"/>
    <property type="molecule type" value="Genomic_DNA"/>
</dbReference>
<sequence length="161" mass="19087">MSKWKIIKSLNFKQVIVLLGWFLKHPIFMYATFRATVKTLRIAQKRFPNTHNFDNKANAFRHALWNILIAKKCLKFSSDLEQVLTWTKQITGWHEEFSPNEILAKKMDLKNNQLGRKWFSILKNESILKIEEYLIEKLCSAIKINFDSPLDKIDNLVFLED</sequence>
<organism evidence="2 3">
    <name type="scientific">Polaribacter reichenbachii</name>
    <dbReference type="NCBI Taxonomy" id="996801"/>
    <lineage>
        <taxon>Bacteria</taxon>
        <taxon>Pseudomonadati</taxon>
        <taxon>Bacteroidota</taxon>
        <taxon>Flavobacteriia</taxon>
        <taxon>Flavobacteriales</taxon>
        <taxon>Flavobacteriaceae</taxon>
    </lineage>
</organism>
<evidence type="ECO:0000313" key="2">
    <source>
        <dbReference type="EMBL" id="OBY61780.1"/>
    </source>
</evidence>
<dbReference type="STRING" id="996801.BW723_10560"/>
<dbReference type="AlphaFoldDB" id="A0A1B8TQ20"/>
<name>A0A1B8TQ20_9FLAO</name>
<gene>
    <name evidence="2" type="ORF">LPB301_17195</name>
</gene>
<keyword evidence="3" id="KW-1185">Reference proteome</keyword>
<dbReference type="Pfam" id="PF22322">
    <property type="entry name" value="DUF6973"/>
    <property type="match status" value="1"/>
</dbReference>
<accession>A0A1B8TQ20</accession>
<dbReference type="OrthoDB" id="1496068at2"/>
<comment type="caution">
    <text evidence="2">The sequence shown here is derived from an EMBL/GenBank/DDBJ whole genome shotgun (WGS) entry which is preliminary data.</text>
</comment>